<feature type="compositionally biased region" description="Polar residues" evidence="2">
    <location>
        <begin position="338"/>
        <end position="360"/>
    </location>
</feature>
<feature type="domain" description="Reverse transcriptase Ty1/copia-type" evidence="3">
    <location>
        <begin position="1"/>
        <end position="69"/>
    </location>
</feature>
<dbReference type="InterPro" id="IPR013103">
    <property type="entry name" value="RVT_2"/>
</dbReference>
<feature type="compositionally biased region" description="Basic and acidic residues" evidence="2">
    <location>
        <begin position="458"/>
        <end position="477"/>
    </location>
</feature>
<accession>A0A6L2L8Z4</accession>
<feature type="compositionally biased region" description="Polar residues" evidence="2">
    <location>
        <begin position="82"/>
        <end position="92"/>
    </location>
</feature>
<name>A0A6L2L8Z4_TANCI</name>
<reference evidence="4" key="1">
    <citation type="journal article" date="2019" name="Sci. Rep.">
        <title>Draft genome of Tanacetum cinerariifolium, the natural source of mosquito coil.</title>
        <authorList>
            <person name="Yamashiro T."/>
            <person name="Shiraishi A."/>
            <person name="Satake H."/>
            <person name="Nakayama K."/>
        </authorList>
    </citation>
    <scope>NUCLEOTIDE SEQUENCE</scope>
</reference>
<comment type="caution">
    <text evidence="4">The sequence shown here is derived from an EMBL/GenBank/DDBJ whole genome shotgun (WGS) entry which is preliminary data.</text>
</comment>
<feature type="coiled-coil region" evidence="1">
    <location>
        <begin position="502"/>
        <end position="529"/>
    </location>
</feature>
<organism evidence="4">
    <name type="scientific">Tanacetum cinerariifolium</name>
    <name type="common">Dalmatian daisy</name>
    <name type="synonym">Chrysanthemum cinerariifolium</name>
    <dbReference type="NCBI Taxonomy" id="118510"/>
    <lineage>
        <taxon>Eukaryota</taxon>
        <taxon>Viridiplantae</taxon>
        <taxon>Streptophyta</taxon>
        <taxon>Embryophyta</taxon>
        <taxon>Tracheophyta</taxon>
        <taxon>Spermatophyta</taxon>
        <taxon>Magnoliopsida</taxon>
        <taxon>eudicotyledons</taxon>
        <taxon>Gunneridae</taxon>
        <taxon>Pentapetalae</taxon>
        <taxon>asterids</taxon>
        <taxon>campanulids</taxon>
        <taxon>Asterales</taxon>
        <taxon>Asteraceae</taxon>
        <taxon>Asteroideae</taxon>
        <taxon>Anthemideae</taxon>
        <taxon>Anthemidinae</taxon>
        <taxon>Tanacetum</taxon>
    </lineage>
</organism>
<gene>
    <name evidence="4" type="ORF">Tci_028743</name>
</gene>
<feature type="region of interest" description="Disordered" evidence="2">
    <location>
        <begin position="385"/>
        <end position="477"/>
    </location>
</feature>
<dbReference type="PANTHER" id="PTHR11439:SF509">
    <property type="entry name" value="RNA-DIRECTED DNA POLYMERASE"/>
    <property type="match status" value="1"/>
</dbReference>
<keyword evidence="1" id="KW-0175">Coiled coil</keyword>
<proteinExistence type="predicted"/>
<evidence type="ECO:0000313" key="4">
    <source>
        <dbReference type="EMBL" id="GEU56765.1"/>
    </source>
</evidence>
<sequence length="659" mass="74846">MDVKSAFLYRRIEEEVYVCQPPGFEDRDYPDKVYKVEKALYGLHQAPRTWYETLAKYLLDNGFHRGKIDQTCSSRDKKGYSACTSTDVNPASTPKDKEKALLKDSDGDDINVHLYRSMIGSFMYLTSSRPDIMFVCKKQTVVATSTTEAEYMAAASCCGQVLWIQNQLLDYGRSTTNMFKFDIGQEDDKFWCTASAKTLDNREIELNVTVDGQDKTITKAYVRRHLKLVDANGISTLLTTKIFEQLALMGEQLSQGEGPTSPVRTQHTPTIIETSPQLQNISNAYRKTRTRTRRMGIKIPQSNVPSSVADKAITKEMHDGLRRATITASSLEAEHGSGNISKTQTKATLSGPSSLRTSSEGGHGCYITMGDYPVQARLERLSNLPNKLPLREGNTSRSEEGSIVKKLEKKLKHKRRREVVDSSEDEEASLDKEDSPKQERTIEEINEDENTNLVKSSKQGEAHEIVEHRKESDDTKVVDFSIASPQKDDDEETLTETLVSIKKSAAKDKGQEQQEKQQVKEEIVQQEDVKKQDVPEKLTLMDYVEVISDFKEVISVIPLAVKSLIVNWKSYCKGDIGYCDIHKADGSNKTYIFFNKMLNDFDREDLIMLYRLINEKYASTRPSFDDLMLWRDMKIMFEPDGDDAVWKSSQSRVDRMETL</sequence>
<dbReference type="EMBL" id="BKCJ010003719">
    <property type="protein sequence ID" value="GEU56765.1"/>
    <property type="molecule type" value="Genomic_DNA"/>
</dbReference>
<dbReference type="PANTHER" id="PTHR11439">
    <property type="entry name" value="GAG-POL-RELATED RETROTRANSPOSON"/>
    <property type="match status" value="1"/>
</dbReference>
<feature type="compositionally biased region" description="Basic residues" evidence="2">
    <location>
        <begin position="407"/>
        <end position="417"/>
    </location>
</feature>
<feature type="compositionally biased region" description="Basic and acidic residues" evidence="2">
    <location>
        <begin position="397"/>
        <end position="406"/>
    </location>
</feature>
<protein>
    <submittedName>
        <fullName evidence="4">Putative ribonuclease H-like domain-containing protein</fullName>
    </submittedName>
</protein>
<evidence type="ECO:0000256" key="2">
    <source>
        <dbReference type="SAM" id="MobiDB-lite"/>
    </source>
</evidence>
<evidence type="ECO:0000259" key="3">
    <source>
        <dbReference type="Pfam" id="PF07727"/>
    </source>
</evidence>
<feature type="region of interest" description="Disordered" evidence="2">
    <location>
        <begin position="76"/>
        <end position="96"/>
    </location>
</feature>
<evidence type="ECO:0000256" key="1">
    <source>
        <dbReference type="SAM" id="Coils"/>
    </source>
</evidence>
<feature type="region of interest" description="Disordered" evidence="2">
    <location>
        <begin position="329"/>
        <end position="363"/>
    </location>
</feature>
<feature type="compositionally biased region" description="Basic and acidic residues" evidence="2">
    <location>
        <begin position="429"/>
        <end position="443"/>
    </location>
</feature>
<dbReference type="Pfam" id="PF07727">
    <property type="entry name" value="RVT_2"/>
    <property type="match status" value="1"/>
</dbReference>
<dbReference type="AlphaFoldDB" id="A0A6L2L8Z4"/>